<evidence type="ECO:0000313" key="2">
    <source>
        <dbReference type="EMBL" id="SEI83684.1"/>
    </source>
</evidence>
<evidence type="ECO:0000313" key="3">
    <source>
        <dbReference type="Proteomes" id="UP000199223"/>
    </source>
</evidence>
<name>A0A1H6TZQ1_9DEIO</name>
<dbReference type="RefSeq" id="WP_245745204.1">
    <property type="nucleotide sequence ID" value="NZ_FNZA01000002.1"/>
</dbReference>
<organism evidence="2 3">
    <name type="scientific">Deinococcus reticulitermitis</name>
    <dbReference type="NCBI Taxonomy" id="856736"/>
    <lineage>
        <taxon>Bacteria</taxon>
        <taxon>Thermotogati</taxon>
        <taxon>Deinococcota</taxon>
        <taxon>Deinococci</taxon>
        <taxon>Deinococcales</taxon>
        <taxon>Deinococcaceae</taxon>
        <taxon>Deinococcus</taxon>
    </lineage>
</organism>
<gene>
    <name evidence="2" type="ORF">SAMN04488058_10211</name>
</gene>
<evidence type="ECO:0000256" key="1">
    <source>
        <dbReference type="SAM" id="MobiDB-lite"/>
    </source>
</evidence>
<dbReference type="AlphaFoldDB" id="A0A1H6TZQ1"/>
<sequence>MSGSETGSEWREQWIVDGLEDSPRGRLARVELPSGRTRVLYLSELPEGVREGELLDVRGGVEGLRFTRLEAETRRRRAQAQARLEAINAASLSRDGPQRSHQQGLQDGGVQLTPDGEITL</sequence>
<proteinExistence type="predicted"/>
<dbReference type="STRING" id="856736.SAMN04488058_10211"/>
<keyword evidence="3" id="KW-1185">Reference proteome</keyword>
<dbReference type="Proteomes" id="UP000199223">
    <property type="component" value="Unassembled WGS sequence"/>
</dbReference>
<dbReference type="InterPro" id="IPR021377">
    <property type="entry name" value="DUF3006"/>
</dbReference>
<dbReference type="Pfam" id="PF11213">
    <property type="entry name" value="DUF3006"/>
    <property type="match status" value="1"/>
</dbReference>
<accession>A0A1H6TZQ1</accession>
<dbReference type="EMBL" id="FNZA01000002">
    <property type="protein sequence ID" value="SEI83684.1"/>
    <property type="molecule type" value="Genomic_DNA"/>
</dbReference>
<protein>
    <recommendedName>
        <fullName evidence="4">DUF3006 domain-containing protein</fullName>
    </recommendedName>
</protein>
<evidence type="ECO:0008006" key="4">
    <source>
        <dbReference type="Google" id="ProtNLM"/>
    </source>
</evidence>
<reference evidence="3" key="1">
    <citation type="submission" date="2016-10" db="EMBL/GenBank/DDBJ databases">
        <authorList>
            <person name="Varghese N."/>
            <person name="Submissions S."/>
        </authorList>
    </citation>
    <scope>NUCLEOTIDE SEQUENCE [LARGE SCALE GENOMIC DNA]</scope>
    <source>
        <strain evidence="3">CGMCC 1.10218</strain>
    </source>
</reference>
<feature type="region of interest" description="Disordered" evidence="1">
    <location>
        <begin position="87"/>
        <end position="120"/>
    </location>
</feature>